<evidence type="ECO:0000313" key="2">
    <source>
        <dbReference type="Proteomes" id="UP001141253"/>
    </source>
</evidence>
<dbReference type="EMBL" id="JAPFFI010000021">
    <property type="protein sequence ID" value="KAJ6333027.1"/>
    <property type="molecule type" value="Genomic_DNA"/>
</dbReference>
<reference evidence="1" key="2">
    <citation type="journal article" date="2023" name="Int. J. Mol. Sci.">
        <title>De Novo Assembly and Annotation of 11 Diverse Shrub Willow (Salix) Genomes Reveals Novel Gene Organization in Sex-Linked Regions.</title>
        <authorList>
            <person name="Hyden B."/>
            <person name="Feng K."/>
            <person name="Yates T.B."/>
            <person name="Jawdy S."/>
            <person name="Cereghino C."/>
            <person name="Smart L.B."/>
            <person name="Muchero W."/>
        </authorList>
    </citation>
    <scope>NUCLEOTIDE SEQUENCE</scope>
    <source>
        <tissue evidence="1">Shoot tip</tissue>
    </source>
</reference>
<organism evidence="1 2">
    <name type="scientific">Salix suchowensis</name>
    <dbReference type="NCBI Taxonomy" id="1278906"/>
    <lineage>
        <taxon>Eukaryota</taxon>
        <taxon>Viridiplantae</taxon>
        <taxon>Streptophyta</taxon>
        <taxon>Embryophyta</taxon>
        <taxon>Tracheophyta</taxon>
        <taxon>Spermatophyta</taxon>
        <taxon>Magnoliopsida</taxon>
        <taxon>eudicotyledons</taxon>
        <taxon>Gunneridae</taxon>
        <taxon>Pentapetalae</taxon>
        <taxon>rosids</taxon>
        <taxon>fabids</taxon>
        <taxon>Malpighiales</taxon>
        <taxon>Salicaceae</taxon>
        <taxon>Saliceae</taxon>
        <taxon>Salix</taxon>
    </lineage>
</organism>
<accession>A0ABQ9ACS9</accession>
<protein>
    <submittedName>
        <fullName evidence="1">Uncharacterized protein</fullName>
    </submittedName>
</protein>
<comment type="caution">
    <text evidence="1">The sequence shown here is derived from an EMBL/GenBank/DDBJ whole genome shotgun (WGS) entry which is preliminary data.</text>
</comment>
<reference evidence="1" key="1">
    <citation type="submission" date="2022-10" db="EMBL/GenBank/DDBJ databases">
        <authorList>
            <person name="Hyden B.L."/>
            <person name="Feng K."/>
            <person name="Yates T."/>
            <person name="Jawdy S."/>
            <person name="Smart L.B."/>
            <person name="Muchero W."/>
        </authorList>
    </citation>
    <scope>NUCLEOTIDE SEQUENCE</scope>
    <source>
        <tissue evidence="1">Shoot tip</tissue>
    </source>
</reference>
<evidence type="ECO:0000313" key="1">
    <source>
        <dbReference type="EMBL" id="KAJ6333027.1"/>
    </source>
</evidence>
<keyword evidence="2" id="KW-1185">Reference proteome</keyword>
<name>A0ABQ9ACS9_9ROSI</name>
<sequence length="103" mass="11286">MKNTFALNRVFSSPNRVFSSPNPFSSPKSFLVFSVHRRCSLPDILPSCSHPSLPQIVLSSQVSSLKSSSRFLEKSCRTSPNLAIFVASTVIAVAVQGWCKLDL</sequence>
<dbReference type="Proteomes" id="UP001141253">
    <property type="component" value="Chromosome 11"/>
</dbReference>
<gene>
    <name evidence="1" type="ORF">OIU77_008978</name>
</gene>
<proteinExistence type="predicted"/>